<dbReference type="Pfam" id="PF24987">
    <property type="entry name" value="HEAT_EF3_N"/>
    <property type="match status" value="1"/>
</dbReference>
<dbReference type="InterPro" id="IPR021133">
    <property type="entry name" value="HEAT_type_2"/>
</dbReference>
<dbReference type="PANTHER" id="PTHR23346:SF7">
    <property type="entry name" value="STALLED RIBOSOME SENSOR GCN1"/>
    <property type="match status" value="1"/>
</dbReference>
<dbReference type="FunFam" id="1.25.10.10:FF:000550">
    <property type="entry name" value="Predicted protein"/>
    <property type="match status" value="1"/>
</dbReference>
<dbReference type="GO" id="GO:0019887">
    <property type="term" value="F:protein kinase regulator activity"/>
    <property type="evidence" value="ECO:0007669"/>
    <property type="project" value="TreeGrafter"/>
</dbReference>
<dbReference type="GO" id="GO:0005829">
    <property type="term" value="C:cytosol"/>
    <property type="evidence" value="ECO:0007669"/>
    <property type="project" value="TreeGrafter"/>
</dbReference>
<comment type="caution">
    <text evidence="3">The sequence shown here is derived from an EMBL/GenBank/DDBJ whole genome shotgun (WGS) entry which is preliminary data.</text>
</comment>
<dbReference type="PROSITE" id="PS50077">
    <property type="entry name" value="HEAT_REPEAT"/>
    <property type="match status" value="1"/>
</dbReference>
<dbReference type="EMBL" id="ATMH01007085">
    <property type="protein sequence ID" value="EPY24628.1"/>
    <property type="molecule type" value="Genomic_DNA"/>
</dbReference>
<reference evidence="3 4" key="1">
    <citation type="journal article" date="2013" name="PLoS ONE">
        <title>Predicting the Proteins of Angomonas deanei, Strigomonas culicis and Their Respective Endosymbionts Reveals New Aspects of the Trypanosomatidae Family.</title>
        <authorList>
            <person name="Motta M.C."/>
            <person name="Martins A.C."/>
            <person name="de Souza S.S."/>
            <person name="Catta-Preta C.M."/>
            <person name="Silva R."/>
            <person name="Klein C.C."/>
            <person name="de Almeida L.G."/>
            <person name="de Lima Cunha O."/>
            <person name="Ciapina L.P."/>
            <person name="Brocchi M."/>
            <person name="Colabardini A.C."/>
            <person name="de Araujo Lima B."/>
            <person name="Machado C.R."/>
            <person name="de Almeida Soares C.M."/>
            <person name="Probst C.M."/>
            <person name="de Menezes C.B."/>
            <person name="Thompson C.E."/>
            <person name="Bartholomeu D.C."/>
            <person name="Gradia D.F."/>
            <person name="Pavoni D.P."/>
            <person name="Grisard E.C."/>
            <person name="Fantinatti-Garboggini F."/>
            <person name="Marchini F.K."/>
            <person name="Rodrigues-Luiz G.F."/>
            <person name="Wagner G."/>
            <person name="Goldman G.H."/>
            <person name="Fietto J.L."/>
            <person name="Elias M.C."/>
            <person name="Goldman M.H."/>
            <person name="Sagot M.F."/>
            <person name="Pereira M."/>
            <person name="Stoco P.H."/>
            <person name="de Mendonca-Neto R.P."/>
            <person name="Teixeira S.M."/>
            <person name="Maciel T.E."/>
            <person name="de Oliveira Mendes T.A."/>
            <person name="Urmenyi T.P."/>
            <person name="de Souza W."/>
            <person name="Schenkman S."/>
            <person name="de Vasconcelos A.T."/>
        </authorList>
    </citation>
    <scope>NUCLEOTIDE SEQUENCE [LARGE SCALE GENOMIC DNA]</scope>
</reference>
<dbReference type="OrthoDB" id="5148094at2759"/>
<evidence type="ECO:0000313" key="3">
    <source>
        <dbReference type="EMBL" id="EPY24628.1"/>
    </source>
</evidence>
<keyword evidence="4" id="KW-1185">Reference proteome</keyword>
<evidence type="ECO:0000256" key="1">
    <source>
        <dbReference type="ARBA" id="ARBA00022737"/>
    </source>
</evidence>
<organism evidence="3 4">
    <name type="scientific">Strigomonas culicis</name>
    <dbReference type="NCBI Taxonomy" id="28005"/>
    <lineage>
        <taxon>Eukaryota</taxon>
        <taxon>Discoba</taxon>
        <taxon>Euglenozoa</taxon>
        <taxon>Kinetoplastea</taxon>
        <taxon>Metakinetoplastina</taxon>
        <taxon>Trypanosomatida</taxon>
        <taxon>Trypanosomatidae</taxon>
        <taxon>Strigomonadinae</taxon>
        <taxon>Strigomonas</taxon>
    </lineage>
</organism>
<dbReference type="InterPro" id="IPR016024">
    <property type="entry name" value="ARM-type_fold"/>
</dbReference>
<accession>S9U6X0</accession>
<dbReference type="Proteomes" id="UP000015354">
    <property type="component" value="Unassembled WGS sequence"/>
</dbReference>
<dbReference type="GO" id="GO:0006417">
    <property type="term" value="P:regulation of translation"/>
    <property type="evidence" value="ECO:0007669"/>
    <property type="project" value="TreeGrafter"/>
</dbReference>
<evidence type="ECO:0008006" key="5">
    <source>
        <dbReference type="Google" id="ProtNLM"/>
    </source>
</evidence>
<sequence>MTEDDFRDVKKKDAIALAKGREVLAADIAKRQRVVLPAARQHKLPYLTVRLLGTHGHFDIAGVAVLFPYLQELLHQHVLADSPGTGTPLVLQQLALDALVGLLAHTALRHLAEVMAVTAARLKEEKTLTVRDVAQITALAQHLRLALPQMLPAPLFVALTPFARVAFKPGRGSNAVSTTIPVATQHQLMSVLLQNLGQADLPEPTRTLELLSLILTSFPILYKSIQQGLHLLMSLIPAERLTAVEAGMFSAVDSVREVTAAALHRFAHFAECRRALVMAAIFARDESHNVSKAMQAILGHTAYAWSLEPSDWLDVLYFLRRYGQRRTNALLIVETMKVLFQREDTSEAQQEAWVLDITQVGGLASVLVLQELSCTYKPTIPVLAMDHLATQLEQPTTSEGLMKCILSAGRVVLRDAPIDTQRRMAPELQSRLAKPPKDASATQKEQYQATATVWLTIISCRLQETELLEAIIEQQSRILNNSQSAMVHRCVCESMIEISQSKTVRESAKLDEFVEKCMKQVMHSGSYIKKKAHAAGLVGVLQGLGLRSLRRYHILETIEKAASEKQTERSGAMMLIEALCDVVGTPFEPYALHMSSLLLAGVADQDQKISDCADDASRVFMSCLSGVGLRQLIPKLIESLSGDVAKKKVPPLNLIGNVAFCSPKQLAATLPQIMKHINGCLFDVNSSVSQAAFHALKRVAGVVSNPEIQEHVDLILNAMRSPSTEIEPALDALLYTRFVNVVDPASLALIIPVISRGLSAQTNAHTRPKAAQIAAAMVSLVNEPSTLAPYAEELVRLLEDAAQDPQTESRTTAAKAIGALTAALRDTIADKVVTWCFATMERITAVTIEKAGAAQVFVEVVHACGDALLQHYFDKMTKGMNDERPPVREGFLYIMVYAPSTLSTESFQELLPLSFPWVLGGLSHFSDKVRDVALVAGDSIISLYGTRHLPLVLEPLLSGVGSEMTAQRQSSLLLVSKLLLHLVAHVKKKMRVQQALDSIEDEQQHEELEMLIAATEGADAAAPGADPDDAGGMLIMESARDVEKRGYSLMASLEDMIGSDDLCRMLAAVYCGRHEASVQVRNDTNMAWQAAVASIRAAVKKIFEPLTMLLVHFAASDNPDCVLVAEKTIEFTARMNETIEMLVNQLCDMYRTESRHTRLGALNCLAAVAQLADVKKLSGLGGRIVDCVRPGMQDSDEAVQEAARRVFTVVTKVLGSRLVEGAVEAQIDTSASGLIEVVKVKPSVALPLIFKTLNARATHTEVHVEFVDALLEIEEAEEELDRHYPAMAKLLLACVVEGLEGATDTMQRFVELLPTVSEDLPIELCQKTLRIPEKRHGGLLATIAFGLGTGISNPEGIAFAFRAIIDCLGDEDAATREEAVRAIPLLIESVEARVTENLSPEEQQDTTTCKRTSGRYLLQFLPVFRETLPTTARAATTSAEPKFKVLADGQPRLFDVLLSLYNRGLDYGTPQQKAEAAECIQDLLDLAPVDLCAASANTIAGRCSKVLFTRNDGSVVLALVQLCLQIMKYPAGGKEKMIEGTMALATFNAALCDNGEARALTLRIVMLLLERSEKYADLILGTVVAKKQAVDSPLLRTVLCRFVSTVIRYAHFEKALTHIPRLMDTVQPILEAAESSAQTVAAAVAVGALCSSASVTDSVLSDHKQCALTMAGSKGVRALGGYALIYSLLTAAGRRIDATFITVAAELLAAAAALPAPAKLTSMWVLRAAAALARTKQVPAATFKPDNYLSMLRLVNSQDEQMMSTSEFFCEMVEEAYPAAADSLAEVPRAPSSSWVALGHFDADVEDELVADVTL</sequence>
<protein>
    <recommendedName>
        <fullName evidence="5">TOG domain-containing protein</fullName>
    </recommendedName>
</protein>
<dbReference type="Gene3D" id="1.25.10.10">
    <property type="entry name" value="Leucine-rich Repeat Variant"/>
    <property type="match status" value="3"/>
</dbReference>
<feature type="repeat" description="HEAT" evidence="2">
    <location>
        <begin position="794"/>
        <end position="831"/>
    </location>
</feature>
<proteinExistence type="predicted"/>
<name>S9U6X0_9TRYP</name>
<evidence type="ECO:0000313" key="4">
    <source>
        <dbReference type="Proteomes" id="UP000015354"/>
    </source>
</evidence>
<keyword evidence="1" id="KW-0677">Repeat</keyword>
<dbReference type="SUPFAM" id="SSF48371">
    <property type="entry name" value="ARM repeat"/>
    <property type="match status" value="2"/>
</dbReference>
<gene>
    <name evidence="3" type="ORF">STCU_07085</name>
</gene>
<dbReference type="Pfam" id="PF24984">
    <property type="entry name" value="HEAT_EF3_GNC1"/>
    <property type="match status" value="1"/>
</dbReference>
<evidence type="ECO:0000256" key="2">
    <source>
        <dbReference type="PROSITE-ProRule" id="PRU00103"/>
    </source>
</evidence>
<dbReference type="PANTHER" id="PTHR23346">
    <property type="entry name" value="TRANSLATIONAL ACTIVATOR GCN1-RELATED"/>
    <property type="match status" value="1"/>
</dbReference>
<dbReference type="InterPro" id="IPR011989">
    <property type="entry name" value="ARM-like"/>
</dbReference>
<dbReference type="GO" id="GO:0034198">
    <property type="term" value="P:cellular response to amino acid starvation"/>
    <property type="evidence" value="ECO:0007669"/>
    <property type="project" value="TreeGrafter"/>
</dbReference>